<evidence type="ECO:0000256" key="6">
    <source>
        <dbReference type="RuleBase" id="RU004466"/>
    </source>
</evidence>
<dbReference type="EMBL" id="CP002665">
    <property type="protein sequence ID" value="AEI12035.1"/>
    <property type="molecule type" value="Genomic_DNA"/>
</dbReference>
<dbReference type="PROSITE" id="PS00723">
    <property type="entry name" value="POLYPRENYL_SYNTHASE_1"/>
    <property type="match status" value="1"/>
</dbReference>
<evidence type="ECO:0000256" key="1">
    <source>
        <dbReference type="ARBA" id="ARBA00001946"/>
    </source>
</evidence>
<dbReference type="KEGG" id="cga:Celgi_1516"/>
<dbReference type="GO" id="GO:0046872">
    <property type="term" value="F:metal ion binding"/>
    <property type="evidence" value="ECO:0007669"/>
    <property type="project" value="UniProtKB-KW"/>
</dbReference>
<comment type="cofactor">
    <cofactor evidence="1">
        <name>Mg(2+)</name>
        <dbReference type="ChEBI" id="CHEBI:18420"/>
    </cofactor>
</comment>
<dbReference type="InterPro" id="IPR033749">
    <property type="entry name" value="Polyprenyl_synt_CS"/>
</dbReference>
<dbReference type="AlphaFoldDB" id="F8A4C9"/>
<evidence type="ECO:0000313" key="8">
    <source>
        <dbReference type="EMBL" id="AEI12035.1"/>
    </source>
</evidence>
<dbReference type="SFLD" id="SFLDS00005">
    <property type="entry name" value="Isoprenoid_Synthase_Type_I"/>
    <property type="match status" value="1"/>
</dbReference>
<keyword evidence="4" id="KW-0479">Metal-binding</keyword>
<evidence type="ECO:0000256" key="5">
    <source>
        <dbReference type="ARBA" id="ARBA00022842"/>
    </source>
</evidence>
<dbReference type="Gene3D" id="1.10.600.10">
    <property type="entry name" value="Farnesyl Diphosphate Synthase"/>
    <property type="match status" value="1"/>
</dbReference>
<dbReference type="InterPro" id="IPR008949">
    <property type="entry name" value="Isoprenoid_synthase_dom_sf"/>
</dbReference>
<evidence type="ECO:0000256" key="3">
    <source>
        <dbReference type="ARBA" id="ARBA00022679"/>
    </source>
</evidence>
<sequence length="353" mass="36587">MTALASGAPPAEQTRTADPPGPLEAFLRDARLDDAETTALWAAMGDATRGGRRMRPALARAAYAAFGGTHTAAVEHVGDAIELLHAAFVMHDDVIDNDQVRRGRPNVAGTFTSRGLAAGAGASAAQGYGRAAGILAGDLALVAATRLVATTPAPPATVARLLTLLDDAVTESAAGELRDVRFALGVDDPSLADVLAVGELKTAAYSFCLPLCAGGILAGVDDATVASLDRLGRLLGIAFQLHDDLLGVFGDERATGKSTLSDLREGKLTVLVAHARTTAVWPRLARHVGDPDLTVAAARQARRLLESSGSRRFVEDLVHRHLDAAHAEAHRAGLPDDALAGVASLIDHRGWAA</sequence>
<dbReference type="HOGENOM" id="CLU_014015_2_1_11"/>
<dbReference type="Pfam" id="PF00348">
    <property type="entry name" value="polyprenyl_synt"/>
    <property type="match status" value="1"/>
</dbReference>
<evidence type="ECO:0000256" key="7">
    <source>
        <dbReference type="SAM" id="MobiDB-lite"/>
    </source>
</evidence>
<dbReference type="OrthoDB" id="4497239at2"/>
<feature type="region of interest" description="Disordered" evidence="7">
    <location>
        <begin position="1"/>
        <end position="22"/>
    </location>
</feature>
<keyword evidence="9" id="KW-1185">Reference proteome</keyword>
<dbReference type="PROSITE" id="PS00444">
    <property type="entry name" value="POLYPRENYL_SYNTHASE_2"/>
    <property type="match status" value="1"/>
</dbReference>
<reference evidence="9" key="1">
    <citation type="submission" date="2011-04" db="EMBL/GenBank/DDBJ databases">
        <title>Complete sequence of Cellvibrio gilvus ATCC 13127.</title>
        <authorList>
            <person name="Lucas S."/>
            <person name="Han J."/>
            <person name="Lapidus A."/>
            <person name="Cheng J.-F."/>
            <person name="Goodwin L."/>
            <person name="Pitluck S."/>
            <person name="Peters L."/>
            <person name="Munk A."/>
            <person name="Detter J.C."/>
            <person name="Han C."/>
            <person name="Tapia R."/>
            <person name="Land M."/>
            <person name="Hauser L."/>
            <person name="Kyrpides N."/>
            <person name="Ivanova N."/>
            <person name="Ovchinnikova G."/>
            <person name="Pagani I."/>
            <person name="Mead D."/>
            <person name="Brumm P."/>
            <person name="Woyke T."/>
        </authorList>
    </citation>
    <scope>NUCLEOTIDE SEQUENCE [LARGE SCALE GENOMIC DNA]</scope>
    <source>
        <strain evidence="9">ATCC 13127 / NRRL B-14078</strain>
    </source>
</reference>
<dbReference type="CDD" id="cd00685">
    <property type="entry name" value="Trans_IPPS_HT"/>
    <property type="match status" value="1"/>
</dbReference>
<organism evidence="8 9">
    <name type="scientific">Cellulomonas gilvus (strain ATCC 13127 / NRRL B-14078)</name>
    <name type="common">Cellvibrio gilvus</name>
    <dbReference type="NCBI Taxonomy" id="593907"/>
    <lineage>
        <taxon>Bacteria</taxon>
        <taxon>Bacillati</taxon>
        <taxon>Actinomycetota</taxon>
        <taxon>Actinomycetes</taxon>
        <taxon>Micrococcales</taxon>
        <taxon>Cellulomonadaceae</taxon>
        <taxon>Cellulomonas</taxon>
    </lineage>
</organism>
<keyword evidence="5" id="KW-0460">Magnesium</keyword>
<evidence type="ECO:0000313" key="9">
    <source>
        <dbReference type="Proteomes" id="UP000000485"/>
    </source>
</evidence>
<protein>
    <submittedName>
        <fullName evidence="8">Polyprenyl synthetase</fullName>
    </submittedName>
</protein>
<name>F8A4C9_CELGA</name>
<keyword evidence="3 6" id="KW-0808">Transferase</keyword>
<dbReference type="InterPro" id="IPR000092">
    <property type="entry name" value="Polyprenyl_synt"/>
</dbReference>
<proteinExistence type="inferred from homology"/>
<dbReference type="PANTHER" id="PTHR12001">
    <property type="entry name" value="GERANYLGERANYL PYROPHOSPHATE SYNTHASE"/>
    <property type="match status" value="1"/>
</dbReference>
<gene>
    <name evidence="8" type="ordered locus">Celgi_1516</name>
</gene>
<dbReference type="GO" id="GO:0004659">
    <property type="term" value="F:prenyltransferase activity"/>
    <property type="evidence" value="ECO:0007669"/>
    <property type="project" value="InterPro"/>
</dbReference>
<dbReference type="STRING" id="593907.Celgi_1516"/>
<dbReference type="PANTHER" id="PTHR12001:SF85">
    <property type="entry name" value="SHORT CHAIN ISOPRENYL DIPHOSPHATE SYNTHASE"/>
    <property type="match status" value="1"/>
</dbReference>
<evidence type="ECO:0000256" key="2">
    <source>
        <dbReference type="ARBA" id="ARBA00006706"/>
    </source>
</evidence>
<dbReference type="Proteomes" id="UP000000485">
    <property type="component" value="Chromosome"/>
</dbReference>
<dbReference type="eggNOG" id="COG0142">
    <property type="taxonomic scope" value="Bacteria"/>
</dbReference>
<dbReference type="GO" id="GO:0008299">
    <property type="term" value="P:isoprenoid biosynthetic process"/>
    <property type="evidence" value="ECO:0007669"/>
    <property type="project" value="InterPro"/>
</dbReference>
<comment type="similarity">
    <text evidence="2 6">Belongs to the FPP/GGPP synthase family.</text>
</comment>
<dbReference type="RefSeq" id="WP_013883554.1">
    <property type="nucleotide sequence ID" value="NC_015671.1"/>
</dbReference>
<accession>F8A4C9</accession>
<dbReference type="SUPFAM" id="SSF48576">
    <property type="entry name" value="Terpenoid synthases"/>
    <property type="match status" value="1"/>
</dbReference>
<evidence type="ECO:0000256" key="4">
    <source>
        <dbReference type="ARBA" id="ARBA00022723"/>
    </source>
</evidence>